<gene>
    <name evidence="2" type="ORF">EJB05_09609</name>
</gene>
<sequence length="70" mass="7769">MERTSKSNLDGAYHAGGRKQREEANPLRVEHGARDGLGTLEWMRCPSGMEARRCCSGDLASGRRKRTPIP</sequence>
<feature type="region of interest" description="Disordered" evidence="1">
    <location>
        <begin position="1"/>
        <end position="31"/>
    </location>
</feature>
<feature type="non-terminal residue" evidence="2">
    <location>
        <position position="1"/>
    </location>
</feature>
<feature type="compositionally biased region" description="Basic and acidic residues" evidence="1">
    <location>
        <begin position="19"/>
        <end position="31"/>
    </location>
</feature>
<reference evidence="2 3" key="1">
    <citation type="journal article" date="2019" name="Sci. Rep.">
        <title>A high-quality genome of Eragrostis curvula grass provides insights into Poaceae evolution and supports new strategies to enhance forage quality.</title>
        <authorList>
            <person name="Carballo J."/>
            <person name="Santos B.A.C.M."/>
            <person name="Zappacosta D."/>
            <person name="Garbus I."/>
            <person name="Selva J.P."/>
            <person name="Gallo C.A."/>
            <person name="Diaz A."/>
            <person name="Albertini E."/>
            <person name="Caccamo M."/>
            <person name="Echenique V."/>
        </authorList>
    </citation>
    <scope>NUCLEOTIDE SEQUENCE [LARGE SCALE GENOMIC DNA]</scope>
    <source>
        <strain evidence="3">cv. Victoria</strain>
        <tissue evidence="2">Leaf</tissue>
    </source>
</reference>
<dbReference type="EMBL" id="RWGY01000005">
    <property type="protein sequence ID" value="TVU43164.1"/>
    <property type="molecule type" value="Genomic_DNA"/>
</dbReference>
<evidence type="ECO:0000256" key="1">
    <source>
        <dbReference type="SAM" id="MobiDB-lite"/>
    </source>
</evidence>
<dbReference type="Gramene" id="TVU43164">
    <property type="protein sequence ID" value="TVU43164"/>
    <property type="gene ID" value="EJB05_09609"/>
</dbReference>
<evidence type="ECO:0000313" key="2">
    <source>
        <dbReference type="EMBL" id="TVU43164.1"/>
    </source>
</evidence>
<protein>
    <submittedName>
        <fullName evidence="2">Uncharacterized protein</fullName>
    </submittedName>
</protein>
<organism evidence="2 3">
    <name type="scientific">Eragrostis curvula</name>
    <name type="common">weeping love grass</name>
    <dbReference type="NCBI Taxonomy" id="38414"/>
    <lineage>
        <taxon>Eukaryota</taxon>
        <taxon>Viridiplantae</taxon>
        <taxon>Streptophyta</taxon>
        <taxon>Embryophyta</taxon>
        <taxon>Tracheophyta</taxon>
        <taxon>Spermatophyta</taxon>
        <taxon>Magnoliopsida</taxon>
        <taxon>Liliopsida</taxon>
        <taxon>Poales</taxon>
        <taxon>Poaceae</taxon>
        <taxon>PACMAD clade</taxon>
        <taxon>Chloridoideae</taxon>
        <taxon>Eragrostideae</taxon>
        <taxon>Eragrostidinae</taxon>
        <taxon>Eragrostis</taxon>
    </lineage>
</organism>
<proteinExistence type="predicted"/>
<dbReference type="AlphaFoldDB" id="A0A5J9W6W2"/>
<accession>A0A5J9W6W2</accession>
<evidence type="ECO:0000313" key="3">
    <source>
        <dbReference type="Proteomes" id="UP000324897"/>
    </source>
</evidence>
<comment type="caution">
    <text evidence="2">The sequence shown here is derived from an EMBL/GenBank/DDBJ whole genome shotgun (WGS) entry which is preliminary data.</text>
</comment>
<name>A0A5J9W6W2_9POAL</name>
<keyword evidence="3" id="KW-1185">Reference proteome</keyword>
<dbReference type="Proteomes" id="UP000324897">
    <property type="component" value="Unassembled WGS sequence"/>
</dbReference>